<evidence type="ECO:0000256" key="5">
    <source>
        <dbReference type="ARBA" id="ARBA00022519"/>
    </source>
</evidence>
<comment type="caution">
    <text evidence="11">The sequence shown here is derived from an EMBL/GenBank/DDBJ whole genome shotgun (WGS) entry which is preliminary data.</text>
</comment>
<dbReference type="RefSeq" id="WP_160630739.1">
    <property type="nucleotide sequence ID" value="NZ_WWNE01000002.1"/>
</dbReference>
<dbReference type="AlphaFoldDB" id="A0A6N9ND49"/>
<sequence>MKTSYISNTSKISHFTNLVWILSLKNLKLRYKNSILGFMWSLLTPLLYLAIFTFIFSKAFPDLENYPLYALTGLIFWNFYSNATTTAINSVINSRGVLKSLKVETIALPISEVVTSIINLLFSFIPFGILMVVFDASIGFETLFIFFAMLLFALFTLGIGLFVCAFNVYFRDVGLLYTSLTPALFYFTPIAYSTKLVPEQFQLLIKLNPLYHFMELFRTILYYNQIPDLYQWSLVICITAFFFGVGLLVFKKLEKGFISNY</sequence>
<dbReference type="PANTHER" id="PTHR30413:SF8">
    <property type="entry name" value="TRANSPORT PERMEASE PROTEIN"/>
    <property type="match status" value="1"/>
</dbReference>
<evidence type="ECO:0000259" key="10">
    <source>
        <dbReference type="PROSITE" id="PS51012"/>
    </source>
</evidence>
<dbReference type="PROSITE" id="PS51012">
    <property type="entry name" value="ABC_TM2"/>
    <property type="match status" value="1"/>
</dbReference>
<keyword evidence="6 9" id="KW-0812">Transmembrane</keyword>
<evidence type="ECO:0000313" key="12">
    <source>
        <dbReference type="Proteomes" id="UP000470771"/>
    </source>
</evidence>
<feature type="transmembrane region" description="Helical" evidence="9">
    <location>
        <begin position="229"/>
        <end position="250"/>
    </location>
</feature>
<keyword evidence="8 9" id="KW-0472">Membrane</keyword>
<comment type="similarity">
    <text evidence="2 9">Belongs to the ABC-2 integral membrane protein family.</text>
</comment>
<feature type="transmembrane region" description="Helical" evidence="9">
    <location>
        <begin position="113"/>
        <end position="138"/>
    </location>
</feature>
<evidence type="ECO:0000256" key="1">
    <source>
        <dbReference type="ARBA" id="ARBA00004429"/>
    </source>
</evidence>
<feature type="transmembrane region" description="Helical" evidence="9">
    <location>
        <begin position="68"/>
        <end position="92"/>
    </location>
</feature>
<evidence type="ECO:0000256" key="3">
    <source>
        <dbReference type="ARBA" id="ARBA00022448"/>
    </source>
</evidence>
<keyword evidence="5" id="KW-0997">Cell inner membrane</keyword>
<dbReference type="InterPro" id="IPR013525">
    <property type="entry name" value="ABC2_TM"/>
</dbReference>
<name>A0A6N9ND49_9FLAO</name>
<evidence type="ECO:0000256" key="7">
    <source>
        <dbReference type="ARBA" id="ARBA00022989"/>
    </source>
</evidence>
<dbReference type="PANTHER" id="PTHR30413">
    <property type="entry name" value="INNER MEMBRANE TRANSPORT PERMEASE"/>
    <property type="match status" value="1"/>
</dbReference>
<evidence type="ECO:0000256" key="6">
    <source>
        <dbReference type="ARBA" id="ARBA00022692"/>
    </source>
</evidence>
<keyword evidence="4 9" id="KW-1003">Cell membrane</keyword>
<dbReference type="GO" id="GO:0015920">
    <property type="term" value="P:lipopolysaccharide transport"/>
    <property type="evidence" value="ECO:0007669"/>
    <property type="project" value="TreeGrafter"/>
</dbReference>
<accession>A0A6N9ND49</accession>
<feature type="transmembrane region" description="Helical" evidence="9">
    <location>
        <begin position="173"/>
        <end position="192"/>
    </location>
</feature>
<dbReference type="InterPro" id="IPR047817">
    <property type="entry name" value="ABC2_TM_bact-type"/>
</dbReference>
<keyword evidence="3 9" id="KW-0813">Transport</keyword>
<protein>
    <recommendedName>
        <fullName evidence="9">Transport permease protein</fullName>
    </recommendedName>
</protein>
<evidence type="ECO:0000256" key="8">
    <source>
        <dbReference type="ARBA" id="ARBA00023136"/>
    </source>
</evidence>
<comment type="subcellular location">
    <subcellularLocation>
        <location evidence="1">Cell inner membrane</location>
        <topology evidence="1">Multi-pass membrane protein</topology>
    </subcellularLocation>
    <subcellularLocation>
        <location evidence="9">Cell membrane</location>
        <topology evidence="9">Multi-pass membrane protein</topology>
    </subcellularLocation>
</comment>
<dbReference type="EMBL" id="WWNE01000002">
    <property type="protein sequence ID" value="NBG64498.1"/>
    <property type="molecule type" value="Genomic_DNA"/>
</dbReference>
<feature type="transmembrane region" description="Helical" evidence="9">
    <location>
        <begin position="35"/>
        <end position="56"/>
    </location>
</feature>
<feature type="domain" description="ABC transmembrane type-2" evidence="10">
    <location>
        <begin position="36"/>
        <end position="253"/>
    </location>
</feature>
<evidence type="ECO:0000256" key="9">
    <source>
        <dbReference type="RuleBase" id="RU361157"/>
    </source>
</evidence>
<dbReference type="GO" id="GO:0140359">
    <property type="term" value="F:ABC-type transporter activity"/>
    <property type="evidence" value="ECO:0007669"/>
    <property type="project" value="InterPro"/>
</dbReference>
<gene>
    <name evidence="11" type="ORF">GQN54_00120</name>
</gene>
<evidence type="ECO:0000313" key="11">
    <source>
        <dbReference type="EMBL" id="NBG64498.1"/>
    </source>
</evidence>
<keyword evidence="7 9" id="KW-1133">Transmembrane helix</keyword>
<proteinExistence type="inferred from homology"/>
<evidence type="ECO:0000256" key="2">
    <source>
        <dbReference type="ARBA" id="ARBA00007783"/>
    </source>
</evidence>
<feature type="transmembrane region" description="Helical" evidence="9">
    <location>
        <begin position="144"/>
        <end position="166"/>
    </location>
</feature>
<dbReference type="Pfam" id="PF01061">
    <property type="entry name" value="ABC2_membrane"/>
    <property type="match status" value="1"/>
</dbReference>
<dbReference type="GO" id="GO:0005886">
    <property type="term" value="C:plasma membrane"/>
    <property type="evidence" value="ECO:0007669"/>
    <property type="project" value="UniProtKB-SubCell"/>
</dbReference>
<evidence type="ECO:0000256" key="4">
    <source>
        <dbReference type="ARBA" id="ARBA00022475"/>
    </source>
</evidence>
<keyword evidence="12" id="KW-1185">Reference proteome</keyword>
<dbReference type="Proteomes" id="UP000470771">
    <property type="component" value="Unassembled WGS sequence"/>
</dbReference>
<reference evidence="11 12" key="1">
    <citation type="submission" date="2019-12" db="EMBL/GenBank/DDBJ databases">
        <authorList>
            <person name="Zhao J."/>
        </authorList>
    </citation>
    <scope>NUCLEOTIDE SEQUENCE [LARGE SCALE GENOMIC DNA]</scope>
    <source>
        <strain evidence="11 12">S-15</strain>
    </source>
</reference>
<organism evidence="11 12">
    <name type="scientific">Acidiluteibacter ferrifornacis</name>
    <dbReference type="NCBI Taxonomy" id="2692424"/>
    <lineage>
        <taxon>Bacteria</taxon>
        <taxon>Pseudomonadati</taxon>
        <taxon>Bacteroidota</taxon>
        <taxon>Flavobacteriia</taxon>
        <taxon>Flavobacteriales</taxon>
        <taxon>Cryomorphaceae</taxon>
        <taxon>Acidiluteibacter</taxon>
    </lineage>
</organism>